<evidence type="ECO:0000313" key="2">
    <source>
        <dbReference type="Proteomes" id="UP000183046"/>
    </source>
</evidence>
<organism evidence="1 2">
    <name type="scientific">Pseudomonas oryzihabitans</name>
    <dbReference type="NCBI Taxonomy" id="47885"/>
    <lineage>
        <taxon>Bacteria</taxon>
        <taxon>Pseudomonadati</taxon>
        <taxon>Pseudomonadota</taxon>
        <taxon>Gammaproteobacteria</taxon>
        <taxon>Pseudomonadales</taxon>
        <taxon>Pseudomonadaceae</taxon>
        <taxon>Pseudomonas</taxon>
    </lineage>
</organism>
<reference evidence="2" key="1">
    <citation type="submission" date="2016-10" db="EMBL/GenBank/DDBJ databases">
        <authorList>
            <person name="de Groot N.N."/>
        </authorList>
    </citation>
    <scope>NUCLEOTIDE SEQUENCE [LARGE SCALE GENOMIC DNA]</scope>
    <source>
        <strain evidence="2">DSM 15758</strain>
    </source>
</reference>
<proteinExistence type="predicted"/>
<dbReference type="RefSeq" id="WP_074584904.1">
    <property type="nucleotide sequence ID" value="NZ_FMWB01000015.1"/>
</dbReference>
<sequence>MHDLPHTTLLTPRRRGFQDYLAGLGDLCPYPTNTVQAIDWRDGWVIAERVMRELDEENVPIPFRWIK</sequence>
<evidence type="ECO:0000313" key="1">
    <source>
        <dbReference type="EMBL" id="SCZ47705.1"/>
    </source>
</evidence>
<accession>A0A1G5PDS8</accession>
<dbReference type="AlphaFoldDB" id="A0A1G5PDS8"/>
<dbReference type="OrthoDB" id="9927737at2"/>
<gene>
    <name evidence="1" type="ORF">SAMN05216279_115103</name>
</gene>
<protein>
    <submittedName>
        <fullName evidence="1">Uncharacterized protein</fullName>
    </submittedName>
</protein>
<dbReference type="EMBL" id="FMWB01000015">
    <property type="protein sequence ID" value="SCZ47705.1"/>
    <property type="molecule type" value="Genomic_DNA"/>
</dbReference>
<name>A0A1G5PDS8_9PSED</name>
<dbReference type="Proteomes" id="UP000183046">
    <property type="component" value="Unassembled WGS sequence"/>
</dbReference>
<comment type="caution">
    <text evidence="1">The sequence shown here is derived from an EMBL/GenBank/DDBJ whole genome shotgun (WGS) entry which is preliminary data.</text>
</comment>